<dbReference type="PROSITE" id="PS50835">
    <property type="entry name" value="IG_LIKE"/>
    <property type="match status" value="3"/>
</dbReference>
<dbReference type="PANTHER" id="PTHR12231:SF253">
    <property type="entry name" value="DPR-INTERACTING PROTEIN ETA, ISOFORM B-RELATED"/>
    <property type="match status" value="1"/>
</dbReference>
<dbReference type="InterPro" id="IPR013783">
    <property type="entry name" value="Ig-like_fold"/>
</dbReference>
<dbReference type="Pfam" id="PF13927">
    <property type="entry name" value="Ig_3"/>
    <property type="match status" value="1"/>
</dbReference>
<evidence type="ECO:0000259" key="7">
    <source>
        <dbReference type="PROSITE" id="PS50900"/>
    </source>
</evidence>
<evidence type="ECO:0000256" key="2">
    <source>
        <dbReference type="ARBA" id="ARBA00022737"/>
    </source>
</evidence>
<dbReference type="InterPro" id="IPR051170">
    <property type="entry name" value="Neural/epithelial_adhesion"/>
</dbReference>
<evidence type="ECO:0000313" key="9">
    <source>
        <dbReference type="Proteomes" id="UP000518266"/>
    </source>
</evidence>
<comment type="caution">
    <text evidence="8">The sequence shown here is derived from an EMBL/GenBank/DDBJ whole genome shotgun (WGS) entry which is preliminary data.</text>
</comment>
<dbReference type="SMART" id="SM00409">
    <property type="entry name" value="IG"/>
    <property type="match status" value="3"/>
</dbReference>
<evidence type="ECO:0000256" key="1">
    <source>
        <dbReference type="ARBA" id="ARBA00022729"/>
    </source>
</evidence>
<gene>
    <name evidence="8" type="ORF">F7725_008518</name>
</gene>
<dbReference type="EMBL" id="JAAKFY010000015">
    <property type="protein sequence ID" value="KAF3845355.1"/>
    <property type="molecule type" value="Genomic_DNA"/>
</dbReference>
<name>A0A7J5Y7F7_DISMA</name>
<dbReference type="SMART" id="SM00408">
    <property type="entry name" value="IGc2"/>
    <property type="match status" value="3"/>
</dbReference>
<dbReference type="OrthoDB" id="9948486at2759"/>
<dbReference type="InterPro" id="IPR036179">
    <property type="entry name" value="Ig-like_dom_sf"/>
</dbReference>
<keyword evidence="4" id="KW-0393">Immunoglobulin domain</keyword>
<evidence type="ECO:0000256" key="4">
    <source>
        <dbReference type="ARBA" id="ARBA00023319"/>
    </source>
</evidence>
<feature type="domain" description="Ig-like" evidence="6">
    <location>
        <begin position="140"/>
        <end position="230"/>
    </location>
</feature>
<dbReference type="Pfam" id="PF07679">
    <property type="entry name" value="I-set"/>
    <property type="match status" value="2"/>
</dbReference>
<dbReference type="InterPro" id="IPR013106">
    <property type="entry name" value="Ig_V-set"/>
</dbReference>
<protein>
    <recommendedName>
        <fullName evidence="10">Papilin</fullName>
    </recommendedName>
</protein>
<evidence type="ECO:0008006" key="10">
    <source>
        <dbReference type="Google" id="ProtNLM"/>
    </source>
</evidence>
<dbReference type="SUPFAM" id="SSF48726">
    <property type="entry name" value="Immunoglobulin"/>
    <property type="match status" value="3"/>
</dbReference>
<proteinExistence type="predicted"/>
<dbReference type="Proteomes" id="UP000518266">
    <property type="component" value="Unassembled WGS sequence"/>
</dbReference>
<organism evidence="8 9">
    <name type="scientific">Dissostichus mawsoni</name>
    <name type="common">Antarctic cod</name>
    <dbReference type="NCBI Taxonomy" id="36200"/>
    <lineage>
        <taxon>Eukaryota</taxon>
        <taxon>Metazoa</taxon>
        <taxon>Chordata</taxon>
        <taxon>Craniata</taxon>
        <taxon>Vertebrata</taxon>
        <taxon>Euteleostomi</taxon>
        <taxon>Actinopterygii</taxon>
        <taxon>Neopterygii</taxon>
        <taxon>Teleostei</taxon>
        <taxon>Neoteleostei</taxon>
        <taxon>Acanthomorphata</taxon>
        <taxon>Eupercaria</taxon>
        <taxon>Perciformes</taxon>
        <taxon>Notothenioidei</taxon>
        <taxon>Nototheniidae</taxon>
        <taxon>Dissostichus</taxon>
    </lineage>
</organism>
<evidence type="ECO:0000256" key="3">
    <source>
        <dbReference type="ARBA" id="ARBA00023157"/>
    </source>
</evidence>
<dbReference type="Gene3D" id="2.60.40.10">
    <property type="entry name" value="Immunoglobulins"/>
    <property type="match status" value="3"/>
</dbReference>
<dbReference type="Pfam" id="PF08686">
    <property type="entry name" value="PLAC"/>
    <property type="match status" value="1"/>
</dbReference>
<dbReference type="SMART" id="SM00406">
    <property type="entry name" value="IGv"/>
    <property type="match status" value="2"/>
</dbReference>
<keyword evidence="3" id="KW-1015">Disulfide bond</keyword>
<feature type="domain" description="Ig-like" evidence="6">
    <location>
        <begin position="25"/>
        <end position="125"/>
    </location>
</feature>
<dbReference type="AlphaFoldDB" id="A0A7J5Y7F7"/>
<keyword evidence="1" id="KW-0732">Signal</keyword>
<dbReference type="PANTHER" id="PTHR12231">
    <property type="entry name" value="CTX-RELATED TYPE I TRANSMEMBRANE PROTEIN"/>
    <property type="match status" value="1"/>
</dbReference>
<keyword evidence="2" id="KW-0677">Repeat</keyword>
<reference evidence="8 9" key="1">
    <citation type="submission" date="2020-03" db="EMBL/GenBank/DDBJ databases">
        <title>Dissostichus mawsoni Genome sequencing and assembly.</title>
        <authorList>
            <person name="Park H."/>
        </authorList>
    </citation>
    <scope>NUCLEOTIDE SEQUENCE [LARGE SCALE GENOMIC DNA]</scope>
    <source>
        <strain evidence="8">DM0001</strain>
        <tissue evidence="8">Muscle</tissue>
    </source>
</reference>
<evidence type="ECO:0000256" key="5">
    <source>
        <dbReference type="SAM" id="MobiDB-lite"/>
    </source>
</evidence>
<evidence type="ECO:0000259" key="6">
    <source>
        <dbReference type="PROSITE" id="PS50835"/>
    </source>
</evidence>
<evidence type="ECO:0000313" key="8">
    <source>
        <dbReference type="EMBL" id="KAF3845355.1"/>
    </source>
</evidence>
<keyword evidence="9" id="KW-1185">Reference proteome</keyword>
<sequence length="382" mass="41535">MSLSLSDDLQPVVGALYVCFVREEPQWSINLTLGGVSIDQTDPSSVEALVGQTVVLPCRVSPPPSSTVKVDWRRDGDPLSTRRHHQQPNGSLLVGPLSQLDSGWFLCVATREQERDHRYIYLSVSVGSSLVPILMPRDGPVLRFSIDRSGSSQLEMRSGQTARLSCTIAPPSALKAVSIQWTKDGQTLSDPRLTQHSDGSLSIVSLQAADSALYTCTASSEQQLEQRTLQLKVQADLKITTAPNNIQVPEGSTALLPCVVSGDNVNIGWSRNGVPVRPDGRLVLKSSDGSLILNSVTPADEGTYTCNAYTGIYSVSATAEVKVTKHTQQDEDVPPECVDQPDLANCDLIVYARLCSNSYYSSFCCASCTRHSLRRRRGGRLW</sequence>
<feature type="domain" description="PLAC" evidence="7">
    <location>
        <begin position="333"/>
        <end position="372"/>
    </location>
</feature>
<dbReference type="InterPro" id="IPR003598">
    <property type="entry name" value="Ig_sub2"/>
</dbReference>
<dbReference type="PROSITE" id="PS50900">
    <property type="entry name" value="PLAC"/>
    <property type="match status" value="1"/>
</dbReference>
<dbReference type="InterPro" id="IPR007110">
    <property type="entry name" value="Ig-like_dom"/>
</dbReference>
<dbReference type="InterPro" id="IPR013098">
    <property type="entry name" value="Ig_I-set"/>
</dbReference>
<dbReference type="InterPro" id="IPR010909">
    <property type="entry name" value="PLAC"/>
</dbReference>
<feature type="domain" description="Ig-like" evidence="6">
    <location>
        <begin position="237"/>
        <end position="324"/>
    </location>
</feature>
<feature type="region of interest" description="Disordered" evidence="5">
    <location>
        <begin position="66"/>
        <end position="92"/>
    </location>
</feature>
<accession>A0A7J5Y7F7</accession>
<dbReference type="InterPro" id="IPR003599">
    <property type="entry name" value="Ig_sub"/>
</dbReference>